<dbReference type="OrthoDB" id="10254877at2759"/>
<dbReference type="InterPro" id="IPR050315">
    <property type="entry name" value="FAD-oxidoreductase_2"/>
</dbReference>
<evidence type="ECO:0000313" key="5">
    <source>
        <dbReference type="Proteomes" id="UP000053593"/>
    </source>
</evidence>
<dbReference type="SUPFAM" id="SSF51905">
    <property type="entry name" value="FAD/NAD(P)-binding domain"/>
    <property type="match status" value="1"/>
</dbReference>
<evidence type="ECO:0000256" key="2">
    <source>
        <dbReference type="ARBA" id="ARBA00023002"/>
    </source>
</evidence>
<dbReference type="SUPFAM" id="SSF56425">
    <property type="entry name" value="Succinate dehydrogenase/fumarate reductase flavoprotein, catalytic domain"/>
    <property type="match status" value="1"/>
</dbReference>
<evidence type="ECO:0000256" key="1">
    <source>
        <dbReference type="ARBA" id="ARBA00022630"/>
    </source>
</evidence>
<dbReference type="Pfam" id="PF00890">
    <property type="entry name" value="FAD_binding_2"/>
    <property type="match status" value="1"/>
</dbReference>
<name>A0A0D0BQZ8_9AGAR</name>
<organism evidence="4 5">
    <name type="scientific">Collybiopsis luxurians FD-317 M1</name>
    <dbReference type="NCBI Taxonomy" id="944289"/>
    <lineage>
        <taxon>Eukaryota</taxon>
        <taxon>Fungi</taxon>
        <taxon>Dikarya</taxon>
        <taxon>Basidiomycota</taxon>
        <taxon>Agaricomycotina</taxon>
        <taxon>Agaricomycetes</taxon>
        <taxon>Agaricomycetidae</taxon>
        <taxon>Agaricales</taxon>
        <taxon>Marasmiineae</taxon>
        <taxon>Omphalotaceae</taxon>
        <taxon>Collybiopsis</taxon>
        <taxon>Collybiopsis luxurians</taxon>
    </lineage>
</organism>
<reference evidence="4 5" key="1">
    <citation type="submission" date="2014-04" db="EMBL/GenBank/DDBJ databases">
        <title>Evolutionary Origins and Diversification of the Mycorrhizal Mutualists.</title>
        <authorList>
            <consortium name="DOE Joint Genome Institute"/>
            <consortium name="Mycorrhizal Genomics Consortium"/>
            <person name="Kohler A."/>
            <person name="Kuo A."/>
            <person name="Nagy L.G."/>
            <person name="Floudas D."/>
            <person name="Copeland A."/>
            <person name="Barry K.W."/>
            <person name="Cichocki N."/>
            <person name="Veneault-Fourrey C."/>
            <person name="LaButti K."/>
            <person name="Lindquist E.A."/>
            <person name="Lipzen A."/>
            <person name="Lundell T."/>
            <person name="Morin E."/>
            <person name="Murat C."/>
            <person name="Riley R."/>
            <person name="Ohm R."/>
            <person name="Sun H."/>
            <person name="Tunlid A."/>
            <person name="Henrissat B."/>
            <person name="Grigoriev I.V."/>
            <person name="Hibbett D.S."/>
            <person name="Martin F."/>
        </authorList>
    </citation>
    <scope>NUCLEOTIDE SEQUENCE [LARGE SCALE GENOMIC DNA]</scope>
    <source>
        <strain evidence="4 5">FD-317 M1</strain>
    </source>
</reference>
<gene>
    <name evidence="4" type="ORF">GYMLUDRAFT_45787</name>
</gene>
<dbReference type="GO" id="GO:0016491">
    <property type="term" value="F:oxidoreductase activity"/>
    <property type="evidence" value="ECO:0007669"/>
    <property type="project" value="UniProtKB-KW"/>
</dbReference>
<dbReference type="PANTHER" id="PTHR43400:SF1">
    <property type="entry name" value="FUMARATE REDUCTASE"/>
    <property type="match status" value="1"/>
</dbReference>
<protein>
    <recommendedName>
        <fullName evidence="3">FAD-dependent oxidoreductase 2 FAD-binding domain-containing protein</fullName>
    </recommendedName>
</protein>
<proteinExistence type="predicted"/>
<dbReference type="InterPro" id="IPR027477">
    <property type="entry name" value="Succ_DH/fumarate_Rdtase_cat_sf"/>
</dbReference>
<dbReference type="InterPro" id="IPR036188">
    <property type="entry name" value="FAD/NAD-bd_sf"/>
</dbReference>
<dbReference type="InterPro" id="IPR003953">
    <property type="entry name" value="FAD-dep_OxRdtase_2_FAD-bd"/>
</dbReference>
<evidence type="ECO:0000259" key="3">
    <source>
        <dbReference type="Pfam" id="PF00890"/>
    </source>
</evidence>
<dbReference type="HOGENOM" id="CLU_011398_4_5_1"/>
<feature type="domain" description="FAD-dependent oxidoreductase 2 FAD-binding" evidence="3">
    <location>
        <begin position="4"/>
        <end position="312"/>
    </location>
</feature>
<dbReference type="Proteomes" id="UP000053593">
    <property type="component" value="Unassembled WGS sequence"/>
</dbReference>
<evidence type="ECO:0000313" key="4">
    <source>
        <dbReference type="EMBL" id="KIK57626.1"/>
    </source>
</evidence>
<keyword evidence="5" id="KW-1185">Reference proteome</keyword>
<sequence length="386" mass="40989">MNQVIVVGGGLAGLSAAHTVLEHGAKVILLVRHSPSLGGNSVKASSGINGAGTQSQERLNISDSPQVFYDDTAASAGAKLARPDLINALTSNSAAAIEWLTSHFGVDLSLVSRLGGHSNPRTHRGTGGAPGWAMTSALMKKLAAEEEKPEKRARIMKNSKVVKLLQNGDKVTGVEYETGNSEVTKLEGSVIIATGGFGADFSPSGLISTHRPDLMALPTVNGDHATGDGHVLVTSLPTHAGIVIDMDQIQVHPTGFIDPANPDAKTKFLAAEALRGVGGLLLKKDGTRFVDEMEKRDIVTAKMWEVIKDGQGPIRLVMGVQAATELKSHCDFYLSKGLMQKFSDLHEVAQNMNVPLKDLERVFDSHKSYASGQEKDPFGKSSFPQL</sequence>
<dbReference type="EMBL" id="KN834789">
    <property type="protein sequence ID" value="KIK57626.1"/>
    <property type="molecule type" value="Genomic_DNA"/>
</dbReference>
<accession>A0A0D0BQZ8</accession>
<dbReference type="AlphaFoldDB" id="A0A0D0BQZ8"/>
<keyword evidence="2" id="KW-0560">Oxidoreductase</keyword>
<keyword evidence="1" id="KW-0285">Flavoprotein</keyword>
<dbReference type="Gene3D" id="3.50.50.60">
    <property type="entry name" value="FAD/NAD(P)-binding domain"/>
    <property type="match status" value="1"/>
</dbReference>
<dbReference type="Gene3D" id="3.90.700.10">
    <property type="entry name" value="Succinate dehydrogenase/fumarate reductase flavoprotein, catalytic domain"/>
    <property type="match status" value="1"/>
</dbReference>
<dbReference type="PANTHER" id="PTHR43400">
    <property type="entry name" value="FUMARATE REDUCTASE"/>
    <property type="match status" value="1"/>
</dbReference>